<sequence length="262" mass="29644">MRDFQPQRTRATQAMCALLFALAILVMTELFSATGLVNSSNVLLQGVVSPDVLTSNDADIKALKTDGMTSAQLDSLSVELGEVKQLLNNLHQDLKLNRPKLPINHSYLTKASTPNEYPGPMPTLKTIQCNPLTTGCFTIHIGLWSMRQMRNFALSEDDDLVKDFLMMYATQFYSRCERVNWRYHWLSGWGGLRDSVDNLHIPLTMGFGGDDRSKWYWNYAANKYDGTNKTCPTVTSFLITIVAHLKRFTPGLLELNEWIVTK</sequence>
<comment type="caution">
    <text evidence="1">The sequence shown here is derived from an EMBL/GenBank/DDBJ whole genome shotgun (WGS) entry which is preliminary data.</text>
</comment>
<evidence type="ECO:0000313" key="1">
    <source>
        <dbReference type="EMBL" id="KAL3777748.1"/>
    </source>
</evidence>
<dbReference type="AlphaFoldDB" id="A0ABD3NPE1"/>
<dbReference type="EMBL" id="JALLPJ020001029">
    <property type="protein sequence ID" value="KAL3777748.1"/>
    <property type="molecule type" value="Genomic_DNA"/>
</dbReference>
<accession>A0ABD3NPE1</accession>
<proteinExistence type="predicted"/>
<evidence type="ECO:0000313" key="2">
    <source>
        <dbReference type="Proteomes" id="UP001530400"/>
    </source>
</evidence>
<name>A0ABD3NPE1_9STRA</name>
<gene>
    <name evidence="1" type="ORF">ACHAWO_006981</name>
</gene>
<organism evidence="1 2">
    <name type="scientific">Cyclotella atomus</name>
    <dbReference type="NCBI Taxonomy" id="382360"/>
    <lineage>
        <taxon>Eukaryota</taxon>
        <taxon>Sar</taxon>
        <taxon>Stramenopiles</taxon>
        <taxon>Ochrophyta</taxon>
        <taxon>Bacillariophyta</taxon>
        <taxon>Coscinodiscophyceae</taxon>
        <taxon>Thalassiosirophycidae</taxon>
        <taxon>Stephanodiscales</taxon>
        <taxon>Stephanodiscaceae</taxon>
        <taxon>Cyclotella</taxon>
    </lineage>
</organism>
<reference evidence="1 2" key="1">
    <citation type="submission" date="2024-10" db="EMBL/GenBank/DDBJ databases">
        <title>Updated reference genomes for cyclostephanoid diatoms.</title>
        <authorList>
            <person name="Roberts W.R."/>
            <person name="Alverson A.J."/>
        </authorList>
    </citation>
    <scope>NUCLEOTIDE SEQUENCE [LARGE SCALE GENOMIC DNA]</scope>
    <source>
        <strain evidence="1 2">AJA010-31</strain>
    </source>
</reference>
<dbReference type="Proteomes" id="UP001530400">
    <property type="component" value="Unassembled WGS sequence"/>
</dbReference>
<keyword evidence="2" id="KW-1185">Reference proteome</keyword>
<protein>
    <submittedName>
        <fullName evidence="1">Uncharacterized protein</fullName>
    </submittedName>
</protein>